<reference evidence="1" key="1">
    <citation type="journal article" date="2014" name="Front. Microbiol.">
        <title>High frequency of phylogenetically diverse reductive dehalogenase-homologous genes in deep subseafloor sedimentary metagenomes.</title>
        <authorList>
            <person name="Kawai M."/>
            <person name="Futagami T."/>
            <person name="Toyoda A."/>
            <person name="Takaki Y."/>
            <person name="Nishi S."/>
            <person name="Hori S."/>
            <person name="Arai W."/>
            <person name="Tsubouchi T."/>
            <person name="Morono Y."/>
            <person name="Uchiyama I."/>
            <person name="Ito T."/>
            <person name="Fujiyama A."/>
            <person name="Inagaki F."/>
            <person name="Takami H."/>
        </authorList>
    </citation>
    <scope>NUCLEOTIDE SEQUENCE</scope>
    <source>
        <strain evidence="1">Expedition CK06-06</strain>
    </source>
</reference>
<evidence type="ECO:0000313" key="1">
    <source>
        <dbReference type="EMBL" id="GAJ10427.1"/>
    </source>
</evidence>
<proteinExistence type="predicted"/>
<dbReference type="AlphaFoldDB" id="X1V3Q6"/>
<feature type="non-terminal residue" evidence="1">
    <location>
        <position position="62"/>
    </location>
</feature>
<name>X1V3Q6_9ZZZZ</name>
<comment type="caution">
    <text evidence="1">The sequence shown here is derived from an EMBL/GenBank/DDBJ whole genome shotgun (WGS) entry which is preliminary data.</text>
</comment>
<gene>
    <name evidence="1" type="ORF">S12H4_41933</name>
</gene>
<protein>
    <submittedName>
        <fullName evidence="1">Uncharacterized protein</fullName>
    </submittedName>
</protein>
<accession>X1V3Q6</accession>
<dbReference type="EMBL" id="BARW01025608">
    <property type="protein sequence ID" value="GAJ10427.1"/>
    <property type="molecule type" value="Genomic_DNA"/>
</dbReference>
<sequence>MAGVRVTPEQFVEKHARRTTAAIPDYVDGVNRVATAPGTEAAKKQAKMKANLLKAIDSGKWA</sequence>
<organism evidence="1">
    <name type="scientific">marine sediment metagenome</name>
    <dbReference type="NCBI Taxonomy" id="412755"/>
    <lineage>
        <taxon>unclassified sequences</taxon>
        <taxon>metagenomes</taxon>
        <taxon>ecological metagenomes</taxon>
    </lineage>
</organism>